<dbReference type="FunFam" id="3.40.640.10:FF:000013">
    <property type="entry name" value="4-aminobutyrate aminotransferase"/>
    <property type="match status" value="1"/>
</dbReference>
<keyword evidence="8" id="KW-1185">Reference proteome</keyword>
<dbReference type="CDD" id="cd00610">
    <property type="entry name" value="OAT_like"/>
    <property type="match status" value="1"/>
</dbReference>
<dbReference type="RefSeq" id="WP_214359778.1">
    <property type="nucleotide sequence ID" value="NZ_JAEKFT010000002.1"/>
</dbReference>
<dbReference type="Proteomes" id="UP000694660">
    <property type="component" value="Unassembled WGS sequence"/>
</dbReference>
<dbReference type="EC" id="2.6.1.19" evidence="7"/>
<organism evidence="7 8">
    <name type="scientific">Denitromonas iodatirespirans</name>
    <dbReference type="NCBI Taxonomy" id="2795389"/>
    <lineage>
        <taxon>Bacteria</taxon>
        <taxon>Pseudomonadati</taxon>
        <taxon>Pseudomonadota</taxon>
        <taxon>Betaproteobacteria</taxon>
        <taxon>Rhodocyclales</taxon>
        <taxon>Zoogloeaceae</taxon>
        <taxon>Denitromonas</taxon>
    </lineage>
</organism>
<evidence type="ECO:0000256" key="4">
    <source>
        <dbReference type="ARBA" id="ARBA00022679"/>
    </source>
</evidence>
<protein>
    <submittedName>
        <fullName evidence="7">4-aminobutyrate--2-oxoglutarate transaminase</fullName>
        <ecNumber evidence="7">2.6.1.19</ecNumber>
    </submittedName>
</protein>
<dbReference type="GO" id="GO:0034386">
    <property type="term" value="F:4-aminobutyrate:2-oxoglutarate transaminase activity"/>
    <property type="evidence" value="ECO:0007669"/>
    <property type="project" value="UniProtKB-EC"/>
</dbReference>
<dbReference type="Gene3D" id="3.40.640.10">
    <property type="entry name" value="Type I PLP-dependent aspartate aminotransferase-like (Major domain)"/>
    <property type="match status" value="1"/>
</dbReference>
<dbReference type="InterPro" id="IPR049704">
    <property type="entry name" value="Aminotrans_3_PPA_site"/>
</dbReference>
<dbReference type="NCBIfam" id="TIGR00700">
    <property type="entry name" value="GABAtrnsam"/>
    <property type="match status" value="1"/>
</dbReference>
<evidence type="ECO:0000256" key="1">
    <source>
        <dbReference type="ARBA" id="ARBA00001933"/>
    </source>
</evidence>
<comment type="similarity">
    <text evidence="2 6">Belongs to the class-III pyridoxal-phosphate-dependent aminotransferase family.</text>
</comment>
<dbReference type="SUPFAM" id="SSF53383">
    <property type="entry name" value="PLP-dependent transferases"/>
    <property type="match status" value="1"/>
</dbReference>
<gene>
    <name evidence="7" type="primary">gabT</name>
    <name evidence="7" type="ORF">I8J34_02430</name>
</gene>
<proteinExistence type="inferred from homology"/>
<dbReference type="InterPro" id="IPR005814">
    <property type="entry name" value="Aminotrans_3"/>
</dbReference>
<reference evidence="8" key="1">
    <citation type="journal article" date="2022" name="ISME J.">
        <title>Genetic and phylogenetic analysis of dissimilatory iodate-reducing bacteria identifies potential niches across the world's oceans.</title>
        <authorList>
            <person name="Reyes-Umana V."/>
            <person name="Henning Z."/>
            <person name="Lee K."/>
            <person name="Barnum T.P."/>
            <person name="Coates J.D."/>
        </authorList>
    </citation>
    <scope>NUCLEOTIDE SEQUENCE [LARGE SCALE GENOMIC DNA]</scope>
    <source>
        <strain evidence="8">IR12</strain>
    </source>
</reference>
<dbReference type="InterPro" id="IPR015421">
    <property type="entry name" value="PyrdxlP-dep_Trfase_major"/>
</dbReference>
<evidence type="ECO:0000256" key="6">
    <source>
        <dbReference type="RuleBase" id="RU003560"/>
    </source>
</evidence>
<dbReference type="PROSITE" id="PS00600">
    <property type="entry name" value="AA_TRANSFER_CLASS_3"/>
    <property type="match status" value="1"/>
</dbReference>
<dbReference type="InterPro" id="IPR004632">
    <property type="entry name" value="4NH2But_aminotransferase_bac"/>
</dbReference>
<dbReference type="PANTHER" id="PTHR11986">
    <property type="entry name" value="AMINOTRANSFERASE CLASS III"/>
    <property type="match status" value="1"/>
</dbReference>
<dbReference type="InterPro" id="IPR015422">
    <property type="entry name" value="PyrdxlP-dep_Trfase_small"/>
</dbReference>
<dbReference type="Gene3D" id="3.90.1150.10">
    <property type="entry name" value="Aspartate Aminotransferase, domain 1"/>
    <property type="match status" value="1"/>
</dbReference>
<keyword evidence="4 7" id="KW-0808">Transferase</keyword>
<dbReference type="EMBL" id="JAEKFT010000002">
    <property type="protein sequence ID" value="MBT0960020.1"/>
    <property type="molecule type" value="Genomic_DNA"/>
</dbReference>
<sequence length="457" mass="47696">MASIDLKTDIPGPASRAIVARRDAAVSRGAPRLTGIAVVRGDGATVTDADGNTLLDFAGGIGTLAVGHTPPAVVAAIRAQAGELLHMCSIVATYEPYVAVCERLNALTPGDFAKKTTLLNSGAEAVEAAVKIARAHTRRQALIVFEGAYHGRTNMTMGMTSKYALFKAGFGPFPSEIYRLPFPNPYRRPAGMSEDAYIDHCIAQFDHALIAQVAPEAVAAVVVETVQGEGGFLPLPPRFAAHLQARCREHGMLYVADEVQAGMGRTGRLFAVEHYGLVPDLLVSGKSIAAGMPLAAVTGRAEIMDAPHPGGLGGTFSGNPVACAAALTVLDQLTAPGFMARAEVVGQRLRTHLEALQAAYPEAIGEVRGLGPMLTLDLVEDAASRTPDAALTNALTAETLKRGLITLRAGLYGNCLRLLPPLTLSDAQIDEAMAVLAEAVPAAIAATRDAVREVATT</sequence>
<dbReference type="GO" id="GO:0030170">
    <property type="term" value="F:pyridoxal phosphate binding"/>
    <property type="evidence" value="ECO:0007669"/>
    <property type="project" value="InterPro"/>
</dbReference>
<dbReference type="AlphaFoldDB" id="A0A944D541"/>
<comment type="caution">
    <text evidence="7">The sequence shown here is derived from an EMBL/GenBank/DDBJ whole genome shotgun (WGS) entry which is preliminary data.</text>
</comment>
<dbReference type="GO" id="GO:0042802">
    <property type="term" value="F:identical protein binding"/>
    <property type="evidence" value="ECO:0007669"/>
    <property type="project" value="TreeGrafter"/>
</dbReference>
<dbReference type="InterPro" id="IPR050103">
    <property type="entry name" value="Class-III_PLP-dep_AT"/>
</dbReference>
<dbReference type="Pfam" id="PF00202">
    <property type="entry name" value="Aminotran_3"/>
    <property type="match status" value="1"/>
</dbReference>
<keyword evidence="5 6" id="KW-0663">Pyridoxal phosphate</keyword>
<evidence type="ECO:0000256" key="3">
    <source>
        <dbReference type="ARBA" id="ARBA00022576"/>
    </source>
</evidence>
<evidence type="ECO:0000313" key="7">
    <source>
        <dbReference type="EMBL" id="MBT0960020.1"/>
    </source>
</evidence>
<dbReference type="PIRSF" id="PIRSF000521">
    <property type="entry name" value="Transaminase_4ab_Lys_Orn"/>
    <property type="match status" value="1"/>
</dbReference>
<dbReference type="PANTHER" id="PTHR11986:SF58">
    <property type="entry name" value="LEUCINE_METHIONINE RACEMASE"/>
    <property type="match status" value="1"/>
</dbReference>
<comment type="cofactor">
    <cofactor evidence="1">
        <name>pyridoxal 5'-phosphate</name>
        <dbReference type="ChEBI" id="CHEBI:597326"/>
    </cofactor>
</comment>
<dbReference type="GO" id="GO:0009448">
    <property type="term" value="P:gamma-aminobutyric acid metabolic process"/>
    <property type="evidence" value="ECO:0007669"/>
    <property type="project" value="InterPro"/>
</dbReference>
<dbReference type="InterPro" id="IPR015424">
    <property type="entry name" value="PyrdxlP-dep_Trfase"/>
</dbReference>
<evidence type="ECO:0000256" key="5">
    <source>
        <dbReference type="ARBA" id="ARBA00022898"/>
    </source>
</evidence>
<evidence type="ECO:0000313" key="8">
    <source>
        <dbReference type="Proteomes" id="UP000694660"/>
    </source>
</evidence>
<keyword evidence="3 7" id="KW-0032">Aminotransferase</keyword>
<evidence type="ECO:0000256" key="2">
    <source>
        <dbReference type="ARBA" id="ARBA00008954"/>
    </source>
</evidence>
<accession>A0A944D541</accession>
<name>A0A944D541_DENI1</name>